<dbReference type="PANTHER" id="PTHR45527">
    <property type="entry name" value="NONRIBOSOMAL PEPTIDE SYNTHETASE"/>
    <property type="match status" value="1"/>
</dbReference>
<dbReference type="PROSITE" id="PS50075">
    <property type="entry name" value="CARRIER"/>
    <property type="match status" value="1"/>
</dbReference>
<accession>A0A812YWI5</accession>
<dbReference type="InterPro" id="IPR009081">
    <property type="entry name" value="PP-bd_ACP"/>
</dbReference>
<reference evidence="3" key="1">
    <citation type="submission" date="2021-02" db="EMBL/GenBank/DDBJ databases">
        <authorList>
            <person name="Dougan E. K."/>
            <person name="Rhodes N."/>
            <person name="Thang M."/>
            <person name="Chan C."/>
        </authorList>
    </citation>
    <scope>NUCLEOTIDE SEQUENCE</scope>
</reference>
<dbReference type="AlphaFoldDB" id="A0A812YWI5"/>
<dbReference type="GO" id="GO:0044550">
    <property type="term" value="P:secondary metabolite biosynthetic process"/>
    <property type="evidence" value="ECO:0007669"/>
    <property type="project" value="TreeGrafter"/>
</dbReference>
<organism evidence="3 4">
    <name type="scientific">Symbiodinium necroappetens</name>
    <dbReference type="NCBI Taxonomy" id="1628268"/>
    <lineage>
        <taxon>Eukaryota</taxon>
        <taxon>Sar</taxon>
        <taxon>Alveolata</taxon>
        <taxon>Dinophyceae</taxon>
        <taxon>Suessiales</taxon>
        <taxon>Symbiodiniaceae</taxon>
        <taxon>Symbiodinium</taxon>
    </lineage>
</organism>
<evidence type="ECO:0000313" key="3">
    <source>
        <dbReference type="EMBL" id="CAE7799625.1"/>
    </source>
</evidence>
<gene>
    <name evidence="3" type="primary">agiA</name>
    <name evidence="3" type="ORF">SNEC2469_LOCUS23576</name>
</gene>
<dbReference type="EMBL" id="CAJNJA010044157">
    <property type="protein sequence ID" value="CAE7799625.1"/>
    <property type="molecule type" value="Genomic_DNA"/>
</dbReference>
<name>A0A812YWI5_9DINO</name>
<feature type="compositionally biased region" description="Basic and acidic residues" evidence="1">
    <location>
        <begin position="42"/>
        <end position="59"/>
    </location>
</feature>
<dbReference type="GO" id="GO:0043041">
    <property type="term" value="P:amino acid activation for nonribosomal peptide biosynthetic process"/>
    <property type="evidence" value="ECO:0007669"/>
    <property type="project" value="TreeGrafter"/>
</dbReference>
<feature type="non-terminal residue" evidence="3">
    <location>
        <position position="1"/>
    </location>
</feature>
<dbReference type="SUPFAM" id="SSF47336">
    <property type="entry name" value="ACP-like"/>
    <property type="match status" value="1"/>
</dbReference>
<dbReference type="GO" id="GO:0005737">
    <property type="term" value="C:cytoplasm"/>
    <property type="evidence" value="ECO:0007669"/>
    <property type="project" value="TreeGrafter"/>
</dbReference>
<feature type="region of interest" description="Disordered" evidence="1">
    <location>
        <begin position="1"/>
        <end position="75"/>
    </location>
</feature>
<feature type="domain" description="Carrier" evidence="2">
    <location>
        <begin position="37"/>
        <end position="75"/>
    </location>
</feature>
<dbReference type="InterPro" id="IPR036736">
    <property type="entry name" value="ACP-like_sf"/>
</dbReference>
<feature type="compositionally biased region" description="Low complexity" evidence="1">
    <location>
        <begin position="23"/>
        <end position="37"/>
    </location>
</feature>
<dbReference type="Pfam" id="PF00550">
    <property type="entry name" value="PP-binding"/>
    <property type="match status" value="1"/>
</dbReference>
<protein>
    <submittedName>
        <fullName evidence="3">AgiA protein</fullName>
    </submittedName>
</protein>
<evidence type="ECO:0000256" key="1">
    <source>
        <dbReference type="SAM" id="MobiDB-lite"/>
    </source>
</evidence>
<dbReference type="Gene3D" id="1.10.1200.10">
    <property type="entry name" value="ACP-like"/>
    <property type="match status" value="1"/>
</dbReference>
<feature type="compositionally biased region" description="Basic and acidic residues" evidence="1">
    <location>
        <begin position="10"/>
        <end position="22"/>
    </location>
</feature>
<dbReference type="Proteomes" id="UP000601435">
    <property type="component" value="Unassembled WGS sequence"/>
</dbReference>
<proteinExistence type="predicted"/>
<feature type="non-terminal residue" evidence="3">
    <location>
        <position position="75"/>
    </location>
</feature>
<evidence type="ECO:0000259" key="2">
    <source>
        <dbReference type="PROSITE" id="PS50075"/>
    </source>
</evidence>
<dbReference type="PANTHER" id="PTHR45527:SF1">
    <property type="entry name" value="FATTY ACID SYNTHASE"/>
    <property type="match status" value="1"/>
</dbReference>
<sequence>VDSIPLTKSGKKDRAAIRKRLEQQTLSEQSTEQAEQASMTPEEERVAEAVKEVLGRSIDRNTSFTQAGGHSLAAM</sequence>
<dbReference type="GO" id="GO:0031177">
    <property type="term" value="F:phosphopantetheine binding"/>
    <property type="evidence" value="ECO:0007669"/>
    <property type="project" value="TreeGrafter"/>
</dbReference>
<evidence type="ECO:0000313" key="4">
    <source>
        <dbReference type="Proteomes" id="UP000601435"/>
    </source>
</evidence>
<keyword evidence="4" id="KW-1185">Reference proteome</keyword>
<comment type="caution">
    <text evidence="3">The sequence shown here is derived from an EMBL/GenBank/DDBJ whole genome shotgun (WGS) entry which is preliminary data.</text>
</comment>